<dbReference type="AlphaFoldDB" id="E3BEA8"/>
<keyword evidence="3" id="KW-1185">Reference proteome</keyword>
<feature type="domain" description="CRISPR system ring nuclease SSO2081-like" evidence="1">
    <location>
        <begin position="27"/>
        <end position="234"/>
    </location>
</feature>
<gene>
    <name evidence="2" type="ORF">VIBC2010_08258</name>
</gene>
<protein>
    <recommendedName>
        <fullName evidence="1">CRISPR system ring nuclease SSO2081-like domain-containing protein</fullName>
    </recommendedName>
</protein>
<dbReference type="Pfam" id="PF09623">
    <property type="entry name" value="Cas_NE0113"/>
    <property type="match status" value="1"/>
</dbReference>
<comment type="caution">
    <text evidence="2">The sequence shown here is derived from an EMBL/GenBank/DDBJ whole genome shotgun (WGS) entry which is preliminary data.</text>
</comment>
<name>E3BEA8_9VIBR</name>
<accession>E3BEA8</accession>
<dbReference type="InterPro" id="IPR019092">
    <property type="entry name" value="SSO2081-like_dom"/>
</dbReference>
<evidence type="ECO:0000313" key="2">
    <source>
        <dbReference type="EMBL" id="EFP98525.1"/>
    </source>
</evidence>
<sequence>MCDIVIALNNLINLMKNILLSTPGARPQLLTETLFAIHQSGQAFPDEVYVMITQKSYEPLVDGLFRKGHLQALKEEYQLPDFEFDESHILLIKDEQGNFIEDAKSAADQTAMATFITRKVYELTQDEGIAIHASLSGGRKTLGFYFGCAMSMFGREQDMLSHVFVDDQYEFVKDFWYPTKHPKWVADKFGHGFVDVSRASITLAEIPFIRLRGSIDSTLLVNMASVSLSKTMGLLKQKGSHAVITINKAARFISALGVEVKLTAKELAFYLWLLNKGHDGVVVNRNFERSKVHSIAFLKMYCEVGTDPRIFSTFNTTPEDFSQEDYKSLVGMGREFVQPVCSAINTKLKKTMPPQIFERLQIYSKSEAGEQRYQLKLSYCNGEVELD</sequence>
<dbReference type="Proteomes" id="UP000002943">
    <property type="component" value="Unassembled WGS sequence"/>
</dbReference>
<dbReference type="STRING" id="796620.VIBC2010_08258"/>
<evidence type="ECO:0000313" key="3">
    <source>
        <dbReference type="Proteomes" id="UP000002943"/>
    </source>
</evidence>
<dbReference type="InterPro" id="IPR013413">
    <property type="entry name" value="CRISPR-assoc_prot_NE0113"/>
</dbReference>
<dbReference type="eggNOG" id="COG0745">
    <property type="taxonomic scope" value="Bacteria"/>
</dbReference>
<reference evidence="2 3" key="1">
    <citation type="journal article" date="2012" name="Int. J. Syst. Evol. Microbiol.">
        <title>Vibrio caribbeanicus sp. nov., isolated from the marine sponge Scleritoderma cyanea.</title>
        <authorList>
            <person name="Hoffmann M."/>
            <person name="Monday S.R."/>
            <person name="Allard M.W."/>
            <person name="Strain E.A."/>
            <person name="Whittaker P."/>
            <person name="Naum M."/>
            <person name="McCarthy P.J."/>
            <person name="Lopez J.V."/>
            <person name="Fischer M."/>
            <person name="Brown E.W."/>
        </authorList>
    </citation>
    <scope>NUCLEOTIDE SEQUENCE [LARGE SCALE GENOMIC DNA]</scope>
    <source>
        <strain evidence="2 3">ATCC BAA-2122</strain>
    </source>
</reference>
<dbReference type="CDD" id="cd09741">
    <property type="entry name" value="Csx1_III-U"/>
    <property type="match status" value="1"/>
</dbReference>
<dbReference type="NCBIfam" id="TIGR02584">
    <property type="entry name" value="cas_NE0113"/>
    <property type="match status" value="1"/>
</dbReference>
<organism evidence="2 3">
    <name type="scientific">Vibrio caribbeanicus ATCC BAA-2122</name>
    <dbReference type="NCBI Taxonomy" id="796620"/>
    <lineage>
        <taxon>Bacteria</taxon>
        <taxon>Pseudomonadati</taxon>
        <taxon>Pseudomonadota</taxon>
        <taxon>Gammaproteobacteria</taxon>
        <taxon>Vibrionales</taxon>
        <taxon>Vibrionaceae</taxon>
        <taxon>Vibrio</taxon>
    </lineage>
</organism>
<proteinExistence type="predicted"/>
<evidence type="ECO:0000259" key="1">
    <source>
        <dbReference type="Pfam" id="PF09623"/>
    </source>
</evidence>
<dbReference type="EMBL" id="AEIU01000002">
    <property type="protein sequence ID" value="EFP98525.1"/>
    <property type="molecule type" value="Genomic_DNA"/>
</dbReference>